<protein>
    <submittedName>
        <fullName evidence="1">Uncharacterized protein</fullName>
    </submittedName>
</protein>
<evidence type="ECO:0000313" key="1">
    <source>
        <dbReference type="EMBL" id="GAA4996994.1"/>
    </source>
</evidence>
<sequence>MVQWLRNNPEPFPVPIQDRSLELFDDEKALDGLLKTRLFTPGALSLPLLACFTPALPVVSRHVPGQGPTRVLIAENLATYSSLLTDPQNQPRTKRPDLHIAWGAGNAFARSVHTCANSTRPQCPRSTSATSM</sequence>
<gene>
    <name evidence="1" type="ORF">GCM10023205_82820</name>
</gene>
<dbReference type="Proteomes" id="UP001500466">
    <property type="component" value="Unassembled WGS sequence"/>
</dbReference>
<dbReference type="RefSeq" id="WP_345681061.1">
    <property type="nucleotide sequence ID" value="NZ_BAABHS010000065.1"/>
</dbReference>
<keyword evidence="2" id="KW-1185">Reference proteome</keyword>
<dbReference type="EMBL" id="BAABHS010000065">
    <property type="protein sequence ID" value="GAA4996994.1"/>
    <property type="molecule type" value="Genomic_DNA"/>
</dbReference>
<name>A0ABP9IFR2_9ACTN</name>
<reference evidence="2" key="1">
    <citation type="journal article" date="2019" name="Int. J. Syst. Evol. Microbiol.">
        <title>The Global Catalogue of Microorganisms (GCM) 10K type strain sequencing project: providing services to taxonomists for standard genome sequencing and annotation.</title>
        <authorList>
            <consortium name="The Broad Institute Genomics Platform"/>
            <consortium name="The Broad Institute Genome Sequencing Center for Infectious Disease"/>
            <person name="Wu L."/>
            <person name="Ma J."/>
        </authorList>
    </citation>
    <scope>NUCLEOTIDE SEQUENCE [LARGE SCALE GENOMIC DNA]</scope>
    <source>
        <strain evidence="2">JCM 17986</strain>
    </source>
</reference>
<evidence type="ECO:0000313" key="2">
    <source>
        <dbReference type="Proteomes" id="UP001500466"/>
    </source>
</evidence>
<comment type="caution">
    <text evidence="1">The sequence shown here is derived from an EMBL/GenBank/DDBJ whole genome shotgun (WGS) entry which is preliminary data.</text>
</comment>
<organism evidence="1 2">
    <name type="scientific">Yinghuangia aomiensis</name>
    <dbReference type="NCBI Taxonomy" id="676205"/>
    <lineage>
        <taxon>Bacteria</taxon>
        <taxon>Bacillati</taxon>
        <taxon>Actinomycetota</taxon>
        <taxon>Actinomycetes</taxon>
        <taxon>Kitasatosporales</taxon>
        <taxon>Streptomycetaceae</taxon>
        <taxon>Yinghuangia</taxon>
    </lineage>
</organism>
<proteinExistence type="predicted"/>
<accession>A0ABP9IFR2</accession>